<reference evidence="2" key="1">
    <citation type="journal article" date="2014" name="Front. Microbiol.">
        <title>High frequency of phylogenetically diverse reductive dehalogenase-homologous genes in deep subseafloor sedimentary metagenomes.</title>
        <authorList>
            <person name="Kawai M."/>
            <person name="Futagami T."/>
            <person name="Toyoda A."/>
            <person name="Takaki Y."/>
            <person name="Nishi S."/>
            <person name="Hori S."/>
            <person name="Arai W."/>
            <person name="Tsubouchi T."/>
            <person name="Morono Y."/>
            <person name="Uchiyama I."/>
            <person name="Ito T."/>
            <person name="Fujiyama A."/>
            <person name="Inagaki F."/>
            <person name="Takami H."/>
        </authorList>
    </citation>
    <scope>NUCLEOTIDE SEQUENCE</scope>
    <source>
        <strain evidence="2">Expedition CK06-06</strain>
    </source>
</reference>
<evidence type="ECO:0000313" key="2">
    <source>
        <dbReference type="EMBL" id="GAF82276.1"/>
    </source>
</evidence>
<protein>
    <submittedName>
        <fullName evidence="2">Uncharacterized protein</fullName>
    </submittedName>
</protein>
<name>X0T4J0_9ZZZZ</name>
<comment type="caution">
    <text evidence="2">The sequence shown here is derived from an EMBL/GenBank/DDBJ whole genome shotgun (WGS) entry which is preliminary data.</text>
</comment>
<gene>
    <name evidence="2" type="ORF">S01H1_06591</name>
</gene>
<dbReference type="AlphaFoldDB" id="X0T4J0"/>
<evidence type="ECO:0000256" key="1">
    <source>
        <dbReference type="SAM" id="MobiDB-lite"/>
    </source>
</evidence>
<feature type="region of interest" description="Disordered" evidence="1">
    <location>
        <begin position="1"/>
        <end position="63"/>
    </location>
</feature>
<feature type="compositionally biased region" description="Basic and acidic residues" evidence="1">
    <location>
        <begin position="281"/>
        <end position="291"/>
    </location>
</feature>
<organism evidence="2">
    <name type="scientific">marine sediment metagenome</name>
    <dbReference type="NCBI Taxonomy" id="412755"/>
    <lineage>
        <taxon>unclassified sequences</taxon>
        <taxon>metagenomes</taxon>
        <taxon>ecological metagenomes</taxon>
    </lineage>
</organism>
<accession>X0T4J0</accession>
<dbReference type="EMBL" id="BARS01003399">
    <property type="protein sequence ID" value="GAF82276.1"/>
    <property type="molecule type" value="Genomic_DNA"/>
</dbReference>
<feature type="region of interest" description="Disordered" evidence="1">
    <location>
        <begin position="224"/>
        <end position="291"/>
    </location>
</feature>
<proteinExistence type="predicted"/>
<feature type="compositionally biased region" description="Basic and acidic residues" evidence="1">
    <location>
        <begin position="244"/>
        <end position="258"/>
    </location>
</feature>
<sequence>MPENKLLSDAAKDVPQESSPAPEEKPNVTAEAADPAPDAGNKSGDNGSDDGKQDGRTLENVSGEFNRKITDVRSEVSSGFARMEGLIAGMQTVTQAAPAPATDINTMTSAQLEALAPSIPEEQKAAFGNLVATRKNEESVNRQVDERFGAHTFKQTREDANRQAFAMYPELHDPTSRVRLTANRLLNEAGSAANDANPHALFHAAKAAGSELGIKPKTVQRTAFGAPVGSGTAPAPEGNGRSKGLSDKKFDAIAEKLKGAMPKGKFTKEHKKSIQENSVEYDEHRDLFIKQ</sequence>